<sequence length="459" mass="50677">MNNHSSGSYHPPAELFVMPVLVVIIFMTVAGNLLVILTIARTLHLQTTTNIFVTSLACADLIMGCLVQPLGASLVVTGDWLLSGTACELWTSMDVLCVTASIETLCTIAVDRYIAITRPLRYQSLLGKRQAWLMVCVVWGVAALVSIVPIMSQSWRAHNDTGSTQCYEEPHCCDFITNMPYAIVSSVVSFYVPLLIMIFIYSRVFLIATRQVRLMNENKLRFLSWCDIPPSEWHLVSPGSPNGRDGSITGRDVSPTGSITGRAGSITGRAGSMNRTGNTGRAGSSFIFDSIQRRSQGRRHTRVTVLNEHKAIKTLGIIMGTFTLCWLPFFVSNIIKVFDPDIPSREVFILLNWLGYLNSGLNPIIYCHSPEFRSAFRNLLCCPWLSKVGLNRVFKGLWTSAMLEESRAHAGTHSCQGLRQRQGQSQDQEHGLGQEGLPLPLTPIQHSPDGMDVTDTATV</sequence>
<name>A0A8U0QK43_SALNM</name>
<dbReference type="GeneID" id="120044248"/>
<keyword evidence="5 10" id="KW-0297">G-protein coupled receptor</keyword>
<dbReference type="GO" id="GO:0071880">
    <property type="term" value="P:adenylate cyclase-activating adrenergic receptor signaling pathway"/>
    <property type="evidence" value="ECO:0007669"/>
    <property type="project" value="TreeGrafter"/>
</dbReference>
<feature type="transmembrane region" description="Helical" evidence="12">
    <location>
        <begin position="347"/>
        <end position="367"/>
    </location>
</feature>
<dbReference type="Pfam" id="PF00001">
    <property type="entry name" value="7tm_1"/>
    <property type="match status" value="1"/>
</dbReference>
<evidence type="ECO:0000256" key="8">
    <source>
        <dbReference type="ARBA" id="ARBA00023170"/>
    </source>
</evidence>
<evidence type="ECO:0000256" key="4">
    <source>
        <dbReference type="ARBA" id="ARBA00022989"/>
    </source>
</evidence>
<dbReference type="PROSITE" id="PS50262">
    <property type="entry name" value="G_PROTEIN_RECEP_F1_2"/>
    <property type="match status" value="1"/>
</dbReference>
<dbReference type="Gene3D" id="1.20.1070.10">
    <property type="entry name" value="Rhodopsin 7-helix transmembrane proteins"/>
    <property type="match status" value="1"/>
</dbReference>
<evidence type="ECO:0000313" key="15">
    <source>
        <dbReference type="RefSeq" id="XP_038844782.1"/>
    </source>
</evidence>
<evidence type="ECO:0000256" key="5">
    <source>
        <dbReference type="ARBA" id="ARBA00023040"/>
    </source>
</evidence>
<dbReference type="RefSeq" id="XP_038844782.1">
    <property type="nucleotide sequence ID" value="XM_038988854.1"/>
</dbReference>
<dbReference type="GO" id="GO:0005886">
    <property type="term" value="C:plasma membrane"/>
    <property type="evidence" value="ECO:0007669"/>
    <property type="project" value="UniProtKB-SubCell"/>
</dbReference>
<accession>A0A8U0QK43</accession>
<comment type="subcellular location">
    <subcellularLocation>
        <location evidence="1">Cell membrane</location>
        <topology evidence="1">Multi-pass membrane protein</topology>
    </subcellularLocation>
</comment>
<feature type="transmembrane region" description="Helical" evidence="12">
    <location>
        <begin position="131"/>
        <end position="151"/>
    </location>
</feature>
<evidence type="ECO:0000313" key="14">
    <source>
        <dbReference type="Proteomes" id="UP000808372"/>
    </source>
</evidence>
<feature type="region of interest" description="Disordered" evidence="11">
    <location>
        <begin position="414"/>
        <end position="459"/>
    </location>
</feature>
<evidence type="ECO:0000256" key="2">
    <source>
        <dbReference type="ARBA" id="ARBA00022475"/>
    </source>
</evidence>
<keyword evidence="4 12" id="KW-1133">Transmembrane helix</keyword>
<evidence type="ECO:0000256" key="6">
    <source>
        <dbReference type="ARBA" id="ARBA00023136"/>
    </source>
</evidence>
<feature type="region of interest" description="Disordered" evidence="11">
    <location>
        <begin position="238"/>
        <end position="281"/>
    </location>
</feature>
<dbReference type="PRINTS" id="PR00237">
    <property type="entry name" value="GPCRRHODOPSN"/>
</dbReference>
<evidence type="ECO:0000259" key="13">
    <source>
        <dbReference type="PROSITE" id="PS50262"/>
    </source>
</evidence>
<keyword evidence="2" id="KW-1003">Cell membrane</keyword>
<dbReference type="GO" id="GO:0015052">
    <property type="term" value="F:beta3-adrenergic receptor activity"/>
    <property type="evidence" value="ECO:0007669"/>
    <property type="project" value="TreeGrafter"/>
</dbReference>
<dbReference type="GO" id="GO:0051379">
    <property type="term" value="F:epinephrine binding"/>
    <property type="evidence" value="ECO:0007669"/>
    <property type="project" value="TreeGrafter"/>
</dbReference>
<keyword evidence="7" id="KW-1015">Disulfide bond</keyword>
<dbReference type="InterPro" id="IPR017452">
    <property type="entry name" value="GPCR_Rhodpsn_7TM"/>
</dbReference>
<feature type="transmembrane region" description="Helical" evidence="12">
    <location>
        <begin position="90"/>
        <end position="110"/>
    </location>
</feature>
<dbReference type="PRINTS" id="PR01103">
    <property type="entry name" value="ADRENERGICR"/>
</dbReference>
<protein>
    <submittedName>
        <fullName evidence="15">Beta-1 adrenergic receptor-like</fullName>
    </submittedName>
</protein>
<keyword evidence="8 10" id="KW-0675">Receptor</keyword>
<feature type="transmembrane region" description="Helical" evidence="12">
    <location>
        <begin position="188"/>
        <end position="209"/>
    </location>
</feature>
<dbReference type="InterPro" id="IPR000276">
    <property type="entry name" value="GPCR_Rhodpsn"/>
</dbReference>
<feature type="transmembrane region" description="Helical" evidence="12">
    <location>
        <begin position="15"/>
        <end position="39"/>
    </location>
</feature>
<evidence type="ECO:0000256" key="7">
    <source>
        <dbReference type="ARBA" id="ARBA00023157"/>
    </source>
</evidence>
<evidence type="ECO:0000256" key="11">
    <source>
        <dbReference type="SAM" id="MobiDB-lite"/>
    </source>
</evidence>
<dbReference type="PROSITE" id="PS00237">
    <property type="entry name" value="G_PROTEIN_RECEP_F1_1"/>
    <property type="match status" value="1"/>
</dbReference>
<gene>
    <name evidence="15" type="primary">LOC120044248</name>
</gene>
<evidence type="ECO:0000256" key="1">
    <source>
        <dbReference type="ARBA" id="ARBA00004651"/>
    </source>
</evidence>
<dbReference type="PANTHER" id="PTHR24248:SF3">
    <property type="entry name" value="BETA-3 ADRENERGIC RECEPTOR"/>
    <property type="match status" value="1"/>
</dbReference>
<feature type="transmembrane region" description="Helical" evidence="12">
    <location>
        <begin position="51"/>
        <end position="70"/>
    </location>
</feature>
<proteinExistence type="inferred from homology"/>
<keyword evidence="6 12" id="KW-0472">Membrane</keyword>
<evidence type="ECO:0000256" key="12">
    <source>
        <dbReference type="SAM" id="Phobius"/>
    </source>
</evidence>
<evidence type="ECO:0000256" key="10">
    <source>
        <dbReference type="RuleBase" id="RU000688"/>
    </source>
</evidence>
<dbReference type="InterPro" id="IPR002233">
    <property type="entry name" value="ADR_fam"/>
</dbReference>
<feature type="domain" description="G-protein coupled receptors family 1 profile" evidence="13">
    <location>
        <begin position="31"/>
        <end position="366"/>
    </location>
</feature>
<keyword evidence="14" id="KW-1185">Reference proteome</keyword>
<dbReference type="SMART" id="SM01381">
    <property type="entry name" value="7TM_GPCR_Srsx"/>
    <property type="match status" value="1"/>
</dbReference>
<feature type="transmembrane region" description="Helical" evidence="12">
    <location>
        <begin position="315"/>
        <end position="335"/>
    </location>
</feature>
<comment type="similarity">
    <text evidence="10">Belongs to the G-protein coupled receptor 1 family.</text>
</comment>
<keyword evidence="3 10" id="KW-0812">Transmembrane</keyword>
<dbReference type="Proteomes" id="UP000808372">
    <property type="component" value="Chromosome 3"/>
</dbReference>
<dbReference type="GO" id="GO:0043410">
    <property type="term" value="P:positive regulation of MAPK cascade"/>
    <property type="evidence" value="ECO:0007669"/>
    <property type="project" value="TreeGrafter"/>
</dbReference>
<dbReference type="GO" id="GO:0002025">
    <property type="term" value="P:norepinephrine-epinephrine-mediated vasodilation involved in regulation of systemic arterial blood pressure"/>
    <property type="evidence" value="ECO:0007669"/>
    <property type="project" value="TreeGrafter"/>
</dbReference>
<feature type="compositionally biased region" description="Polar residues" evidence="11">
    <location>
        <begin position="414"/>
        <end position="426"/>
    </location>
</feature>
<reference evidence="15" key="1">
    <citation type="submission" date="2025-08" db="UniProtKB">
        <authorList>
            <consortium name="RefSeq"/>
        </authorList>
    </citation>
    <scope>IDENTIFICATION</scope>
    <source>
        <tissue evidence="15">White muscle</tissue>
    </source>
</reference>
<evidence type="ECO:0000256" key="3">
    <source>
        <dbReference type="ARBA" id="ARBA00022692"/>
    </source>
</evidence>
<dbReference type="SUPFAM" id="SSF81321">
    <property type="entry name" value="Family A G protein-coupled receptor-like"/>
    <property type="match status" value="1"/>
</dbReference>
<dbReference type="KEGG" id="snh:120044248"/>
<dbReference type="AlphaFoldDB" id="A0A8U0QK43"/>
<dbReference type="PANTHER" id="PTHR24248">
    <property type="entry name" value="ADRENERGIC RECEPTOR-RELATED G-PROTEIN COUPLED RECEPTOR"/>
    <property type="match status" value="1"/>
</dbReference>
<evidence type="ECO:0000256" key="9">
    <source>
        <dbReference type="ARBA" id="ARBA00023224"/>
    </source>
</evidence>
<keyword evidence="9 10" id="KW-0807">Transducer</keyword>
<organism evidence="14 15">
    <name type="scientific">Salvelinus namaycush</name>
    <name type="common">Lake trout</name>
    <name type="synonym">Salmo namaycush</name>
    <dbReference type="NCBI Taxonomy" id="8040"/>
    <lineage>
        <taxon>Eukaryota</taxon>
        <taxon>Metazoa</taxon>
        <taxon>Chordata</taxon>
        <taxon>Craniata</taxon>
        <taxon>Vertebrata</taxon>
        <taxon>Euteleostomi</taxon>
        <taxon>Actinopterygii</taxon>
        <taxon>Neopterygii</taxon>
        <taxon>Teleostei</taxon>
        <taxon>Protacanthopterygii</taxon>
        <taxon>Salmoniformes</taxon>
        <taxon>Salmonidae</taxon>
        <taxon>Salmoninae</taxon>
        <taxon>Salvelinus</taxon>
    </lineage>
</organism>